<evidence type="ECO:0000256" key="4">
    <source>
        <dbReference type="SAM" id="SignalP"/>
    </source>
</evidence>
<dbReference type="Proteomes" id="UP000037643">
    <property type="component" value="Chromosome"/>
</dbReference>
<protein>
    <recommendedName>
        <fullName evidence="9">Hemolysin activation/secretion protein</fullName>
    </recommendedName>
</protein>
<evidence type="ECO:0000256" key="1">
    <source>
        <dbReference type="ARBA" id="ARBA00022452"/>
    </source>
</evidence>
<evidence type="ECO:0000259" key="6">
    <source>
        <dbReference type="Pfam" id="PF08479"/>
    </source>
</evidence>
<keyword evidence="3" id="KW-0998">Cell outer membrane</keyword>
<keyword evidence="1" id="KW-0472">Membrane</keyword>
<dbReference type="Pfam" id="PF03865">
    <property type="entry name" value="ShlB"/>
    <property type="match status" value="1"/>
</dbReference>
<dbReference type="AlphaFoldDB" id="A0A0G3X6X9"/>
<evidence type="ECO:0000256" key="3">
    <source>
        <dbReference type="ARBA" id="ARBA00023237"/>
    </source>
</evidence>
<dbReference type="PATRIC" id="fig|543877.4.peg.282"/>
<feature type="domain" description="Haemolysin activator HlyB C-terminal" evidence="5">
    <location>
        <begin position="175"/>
        <end position="461"/>
    </location>
</feature>
<dbReference type="GO" id="GO:0046819">
    <property type="term" value="P:protein secretion by the type V secretion system"/>
    <property type="evidence" value="ECO:0007669"/>
    <property type="project" value="TreeGrafter"/>
</dbReference>
<gene>
    <name evidence="7" type="ORF">AM2010_280</name>
</gene>
<evidence type="ECO:0000313" key="8">
    <source>
        <dbReference type="Proteomes" id="UP000037643"/>
    </source>
</evidence>
<dbReference type="GO" id="GO:0008320">
    <property type="term" value="F:protein transmembrane transporter activity"/>
    <property type="evidence" value="ECO:0007669"/>
    <property type="project" value="TreeGrafter"/>
</dbReference>
<dbReference type="KEGG" id="amx:AM2010_280"/>
<proteinExistence type="predicted"/>
<dbReference type="PANTHER" id="PTHR34597:SF6">
    <property type="entry name" value="BLR6126 PROTEIN"/>
    <property type="match status" value="1"/>
</dbReference>
<dbReference type="InterPro" id="IPR051544">
    <property type="entry name" value="TPS_OM_transporter"/>
</dbReference>
<feature type="domain" description="Polypeptide-transport-associated ShlB-type" evidence="6">
    <location>
        <begin position="37"/>
        <end position="109"/>
    </location>
</feature>
<evidence type="ECO:0000259" key="5">
    <source>
        <dbReference type="Pfam" id="PF03865"/>
    </source>
</evidence>
<dbReference type="Pfam" id="PF08479">
    <property type="entry name" value="POTRA_2"/>
    <property type="match status" value="1"/>
</dbReference>
<dbReference type="GO" id="GO:0098046">
    <property type="term" value="C:type V protein secretion system complex"/>
    <property type="evidence" value="ECO:0007669"/>
    <property type="project" value="TreeGrafter"/>
</dbReference>
<keyword evidence="8" id="KW-1185">Reference proteome</keyword>
<dbReference type="Gene3D" id="2.40.160.50">
    <property type="entry name" value="membrane protein fhac: a member of the omp85/tpsb transporter family"/>
    <property type="match status" value="1"/>
</dbReference>
<organism evidence="7 8">
    <name type="scientific">Pelagerythrobacter marensis</name>
    <dbReference type="NCBI Taxonomy" id="543877"/>
    <lineage>
        <taxon>Bacteria</taxon>
        <taxon>Pseudomonadati</taxon>
        <taxon>Pseudomonadota</taxon>
        <taxon>Alphaproteobacteria</taxon>
        <taxon>Sphingomonadales</taxon>
        <taxon>Erythrobacteraceae</taxon>
        <taxon>Pelagerythrobacter</taxon>
    </lineage>
</organism>
<sequence length="527" mass="57288" precursor="true">MVMLERTAFAVATLCMTCSGAAFAQSAQAVEDRRVDILRYRVEGNTVLPQIEVERAIYPFLGPDRPVEDVEQARAALEKVYRDRGYETVAVRVPQQDVRNGVVRFEVTELRVGRLRVTGAEWTSPEEIREKAPSLAEGTVPNYNAVSGDLAALNTSRDRVIAPVLRAGETPDTVDVDLEVTESAPFHWTAELNDRYSSRTERLRASASVTYGNLWQADHSISLQGQFTPEDPDQSWLVSGSYVAPIAGTPLTLVAYGVHNDSDIGAVGGINVLGSGDIAGLRAIYSIPGDSVYQSLTAGIDYKSFGEDLVLGGDTASTPIDYIPLSLAYGLNHRGRKLDANFNLSLNMGLRGLAATNAEFRAKRSRASANWIYLRSSLDILYRLPADLQLSIAMAGQLSGEPLISNEGFAIGGLDSVRGYLESQDLGDLGFSQQIELRSPAISGGALNELRFFAFTDMGITGIRKPLPVNGVVDDGTRLLSAGGGLRARFFDNVNLMLLLAAPLRNEESVDTDFGDLRGQFRLWLDF</sequence>
<keyword evidence="1" id="KW-1134">Transmembrane beta strand</keyword>
<dbReference type="PANTHER" id="PTHR34597">
    <property type="entry name" value="SLR1661 PROTEIN"/>
    <property type="match status" value="1"/>
</dbReference>
<reference evidence="7 8" key="1">
    <citation type="submission" date="2015-06" db="EMBL/GenBank/DDBJ databases">
        <authorList>
            <person name="Kim K.M."/>
        </authorList>
    </citation>
    <scope>NUCLEOTIDE SEQUENCE [LARGE SCALE GENOMIC DNA]</scope>
    <source>
        <strain evidence="7 8">KCTC 22370</strain>
    </source>
</reference>
<accession>A0A0G3X6X9</accession>
<keyword evidence="2" id="KW-0812">Transmembrane</keyword>
<dbReference type="InterPro" id="IPR005565">
    <property type="entry name" value="Hemolysn_activator_HlyB_C"/>
</dbReference>
<evidence type="ECO:0000313" key="7">
    <source>
        <dbReference type="EMBL" id="AKM06369.1"/>
    </source>
</evidence>
<feature type="signal peptide" evidence="4">
    <location>
        <begin position="1"/>
        <end position="24"/>
    </location>
</feature>
<dbReference type="STRING" id="543877.AM2010_280"/>
<dbReference type="Gene3D" id="3.10.20.310">
    <property type="entry name" value="membrane protein fhac"/>
    <property type="match status" value="1"/>
</dbReference>
<dbReference type="InterPro" id="IPR013686">
    <property type="entry name" value="Polypept-transport_assoc_ShlB"/>
</dbReference>
<keyword evidence="4" id="KW-0732">Signal</keyword>
<evidence type="ECO:0000256" key="2">
    <source>
        <dbReference type="ARBA" id="ARBA00022692"/>
    </source>
</evidence>
<name>A0A0G3X6X9_9SPHN</name>
<feature type="chain" id="PRO_5005186026" description="Hemolysin activation/secretion protein" evidence="4">
    <location>
        <begin position="25"/>
        <end position="527"/>
    </location>
</feature>
<dbReference type="EMBL" id="CP011805">
    <property type="protein sequence ID" value="AKM06369.1"/>
    <property type="molecule type" value="Genomic_DNA"/>
</dbReference>
<evidence type="ECO:0008006" key="9">
    <source>
        <dbReference type="Google" id="ProtNLM"/>
    </source>
</evidence>